<dbReference type="CDD" id="cd08432">
    <property type="entry name" value="PBP2_GcdR_TrpI_HvrB_AmpR_like"/>
    <property type="match status" value="1"/>
</dbReference>
<evidence type="ECO:0000313" key="6">
    <source>
        <dbReference type="EMBL" id="EHC89508.1"/>
    </source>
</evidence>
<dbReference type="Pfam" id="PF03466">
    <property type="entry name" value="LysR_substrate"/>
    <property type="match status" value="1"/>
</dbReference>
<dbReference type="EMBL" id="AFCU01000747">
    <property type="protein sequence ID" value="EHC89508.1"/>
    <property type="molecule type" value="Genomic_DNA"/>
</dbReference>
<evidence type="ECO:0000259" key="5">
    <source>
        <dbReference type="PROSITE" id="PS50931"/>
    </source>
</evidence>
<evidence type="ECO:0000256" key="2">
    <source>
        <dbReference type="ARBA" id="ARBA00023015"/>
    </source>
</evidence>
<sequence length="330" mass="37037">MKIEEENLSRSRILVPLYEMENKMRSLNRLKWLHAFEATARHGSFTGAAKELGVTPAAVGQLVRALEDWVGHPLLHRTRSGKERLTLVTEAQDALKEITQGLDSLESGLNKLRGRQARSVVILTASQVLVMNWLMEKLNRFSETHQNIELRLNVTEKLMDVAHGEADIGVRCGKGDWSGVNKTWLMDEEAVLVCSPRIVPPEKITCGEWLAEQKLIHDDTLHPGANFPSWEEVLAATQAPATRYTGLHINSTSAVIMATLSGQGVAIVRRALVEQLIATGQLIQLHPNIRWPLTWSYYIVTPQKAVMRPEVKVFHDWLINDILIKNSPTS</sequence>
<dbReference type="AlphaFoldDB" id="G5QZD2"/>
<dbReference type="PANTHER" id="PTHR30537:SF74">
    <property type="entry name" value="HTH-TYPE TRANSCRIPTIONAL REGULATOR TRPI"/>
    <property type="match status" value="1"/>
</dbReference>
<dbReference type="BioCyc" id="SENT913082:G120J-3301-MONOMER"/>
<evidence type="ECO:0000256" key="1">
    <source>
        <dbReference type="ARBA" id="ARBA00009437"/>
    </source>
</evidence>
<dbReference type="GO" id="GO:0043565">
    <property type="term" value="F:sequence-specific DNA binding"/>
    <property type="evidence" value="ECO:0007669"/>
    <property type="project" value="TreeGrafter"/>
</dbReference>
<name>G5QZD2_SALSE</name>
<reference evidence="6 7" key="1">
    <citation type="journal article" date="2011" name="BMC Genomics">
        <title>Genome sequencing reveals diversification of virulence factor content and possible host adaptation in distinct subpopulations of Salmonella enterica.</title>
        <authorList>
            <person name="den Bakker H.C."/>
            <person name="Moreno Switt A.I."/>
            <person name="Govoni G."/>
            <person name="Cummings C.A."/>
            <person name="Ranieri M.L."/>
            <person name="Degoricija L."/>
            <person name="Hoelzer K."/>
            <person name="Rodriguez-Rivera L.D."/>
            <person name="Brown S."/>
            <person name="Bolchacova E."/>
            <person name="Furtado M.R."/>
            <person name="Wiedmann M."/>
        </authorList>
    </citation>
    <scope>NUCLEOTIDE SEQUENCE [LARGE SCALE GENOMIC DNA]</scope>
    <source>
        <strain evidence="6 7">A4-543</strain>
    </source>
</reference>
<dbReference type="PANTHER" id="PTHR30537">
    <property type="entry name" value="HTH-TYPE TRANSCRIPTIONAL REGULATOR"/>
    <property type="match status" value="1"/>
</dbReference>
<feature type="domain" description="HTH lysR-type" evidence="5">
    <location>
        <begin position="28"/>
        <end position="86"/>
    </location>
</feature>
<keyword evidence="2" id="KW-0805">Transcription regulation</keyword>
<dbReference type="Gene3D" id="1.10.10.10">
    <property type="entry name" value="Winged helix-like DNA-binding domain superfamily/Winged helix DNA-binding domain"/>
    <property type="match status" value="1"/>
</dbReference>
<evidence type="ECO:0000256" key="3">
    <source>
        <dbReference type="ARBA" id="ARBA00023125"/>
    </source>
</evidence>
<dbReference type="PROSITE" id="PS50931">
    <property type="entry name" value="HTH_LYSR"/>
    <property type="match status" value="1"/>
</dbReference>
<dbReference type="GO" id="GO:0006351">
    <property type="term" value="P:DNA-templated transcription"/>
    <property type="evidence" value="ECO:0007669"/>
    <property type="project" value="TreeGrafter"/>
</dbReference>
<dbReference type="InterPro" id="IPR058163">
    <property type="entry name" value="LysR-type_TF_proteobact-type"/>
</dbReference>
<dbReference type="PATRIC" id="fig|913082.3.peg.1762"/>
<dbReference type="SUPFAM" id="SSF53850">
    <property type="entry name" value="Periplasmic binding protein-like II"/>
    <property type="match status" value="1"/>
</dbReference>
<comment type="similarity">
    <text evidence="1">Belongs to the LysR transcriptional regulatory family.</text>
</comment>
<keyword evidence="3" id="KW-0238">DNA-binding</keyword>
<dbReference type="InterPro" id="IPR005119">
    <property type="entry name" value="LysR_subst-bd"/>
</dbReference>
<dbReference type="Gene3D" id="3.40.190.10">
    <property type="entry name" value="Periplasmic binding protein-like II"/>
    <property type="match status" value="2"/>
</dbReference>
<dbReference type="Pfam" id="PF00126">
    <property type="entry name" value="HTH_1"/>
    <property type="match status" value="1"/>
</dbReference>
<dbReference type="SUPFAM" id="SSF46785">
    <property type="entry name" value="Winged helix' DNA-binding domain"/>
    <property type="match status" value="1"/>
</dbReference>
<evidence type="ECO:0000256" key="4">
    <source>
        <dbReference type="ARBA" id="ARBA00023163"/>
    </source>
</evidence>
<keyword evidence="4" id="KW-0804">Transcription</keyword>
<evidence type="ECO:0000313" key="7">
    <source>
        <dbReference type="Proteomes" id="UP000005065"/>
    </source>
</evidence>
<gene>
    <name evidence="6" type="ORF">LTSESEN_2284</name>
</gene>
<dbReference type="GO" id="GO:0003700">
    <property type="term" value="F:DNA-binding transcription factor activity"/>
    <property type="evidence" value="ECO:0007669"/>
    <property type="project" value="InterPro"/>
</dbReference>
<comment type="caution">
    <text evidence="6">The sequence shown here is derived from an EMBL/GenBank/DDBJ whole genome shotgun (WGS) entry which is preliminary data.</text>
</comment>
<accession>G5QZD2</accession>
<dbReference type="Proteomes" id="UP000005065">
    <property type="component" value="Unassembled WGS sequence"/>
</dbReference>
<dbReference type="InterPro" id="IPR000847">
    <property type="entry name" value="LysR_HTH_N"/>
</dbReference>
<protein>
    <submittedName>
        <fullName evidence="6">LysR, substrate-binding protein</fullName>
    </submittedName>
</protein>
<organism evidence="6 7">
    <name type="scientific">Salmonella enterica subsp. enterica serovar Senftenberg str. A4-543</name>
    <dbReference type="NCBI Taxonomy" id="913082"/>
    <lineage>
        <taxon>Bacteria</taxon>
        <taxon>Pseudomonadati</taxon>
        <taxon>Pseudomonadota</taxon>
        <taxon>Gammaproteobacteria</taxon>
        <taxon>Enterobacterales</taxon>
        <taxon>Enterobacteriaceae</taxon>
        <taxon>Salmonella</taxon>
    </lineage>
</organism>
<proteinExistence type="inferred from homology"/>
<dbReference type="InterPro" id="IPR036390">
    <property type="entry name" value="WH_DNA-bd_sf"/>
</dbReference>
<dbReference type="InterPro" id="IPR036388">
    <property type="entry name" value="WH-like_DNA-bd_sf"/>
</dbReference>